<dbReference type="RefSeq" id="XP_024326967.1">
    <property type="nucleotide sequence ID" value="XM_024465594.1"/>
</dbReference>
<dbReference type="Gene3D" id="2.60.120.650">
    <property type="entry name" value="Cupin"/>
    <property type="match status" value="1"/>
</dbReference>
<sequence>MEHLRSHALQILSTIHSNLSTQETSSRDTTPFSDELLELPPLLLALLRRQTTLLFKPVGSYSGALLLKRLADLERTARGKLYVYPFHQVPVAWRRMVCEVGIVRAVAAIVGVSGDEGGEVGWIDEVVKTLDMVLIMSGAPGEGRREWIEKIFEILEDVIAQGSELGHDEEASPGEGLEIKYSTLDAEEHSRKEAPETNSSEPPAKRARIRNANSRLGDGMDRFPTLPSLSPPVSHPIPRMEEPDSYTLGALMSNPADADVGPVPVVFTGGMGHWPAMSERPWSNPEYLLKRTLGGRRLVPVEVGRSYVDGGWGQWIIPFKDFLEEFVMRPSTIGRVEKDENGDGVISQEQDEGRKTGYLAQHNLFSQIPSLRSDILIPDVCWLDPSPPHLSSPMAAVHAATAKLDDPLLNAWFGPAGTISPLHVDPYHNILAQVVGRKYVRLYGPRETVRLAPRGEEGGVDMGNTSLVDVGAWEGWDEVPEKGEEDEQMETATETVSRGVRRERYRERFKAFGEARYVDVILEEGEFLYIPVGWWHYVRSLSVSFSVSFWWN</sequence>
<dbReference type="VEuPathDB" id="FungiDB:GMDG_03992"/>
<dbReference type="SUPFAM" id="SSF51197">
    <property type="entry name" value="Clavaminate synthase-like"/>
    <property type="match status" value="1"/>
</dbReference>
<feature type="region of interest" description="Disordered" evidence="1">
    <location>
        <begin position="186"/>
        <end position="238"/>
    </location>
</feature>
<reference evidence="3" key="1">
    <citation type="submission" date="2016-03" db="EMBL/GenBank/DDBJ databases">
        <title>Updated assembly of Pseudogymnoascus destructans, the fungus causing white-nose syndrome of bats.</title>
        <authorList>
            <person name="Palmer J.M."/>
            <person name="Drees K.P."/>
            <person name="Foster J.T."/>
            <person name="Lindner D.L."/>
        </authorList>
    </citation>
    <scope>NUCLEOTIDE SEQUENCE [LARGE SCALE GENOMIC DNA]</scope>
    <source>
        <strain evidence="3">20631-21</strain>
    </source>
</reference>
<dbReference type="GeneID" id="36285009"/>
<evidence type="ECO:0000313" key="3">
    <source>
        <dbReference type="EMBL" id="OAF61693.1"/>
    </source>
</evidence>
<dbReference type="PANTHER" id="PTHR12461:SF101">
    <property type="entry name" value="TRNA WYBUTOSINE-SYNTHESIZING PROTEIN 4"/>
    <property type="match status" value="1"/>
</dbReference>
<dbReference type="AlphaFoldDB" id="A0A177AK78"/>
<accession>A0A177AK78</accession>
<protein>
    <recommendedName>
        <fullName evidence="2">JmjC domain-containing protein</fullName>
    </recommendedName>
</protein>
<evidence type="ECO:0000259" key="2">
    <source>
        <dbReference type="PROSITE" id="PS51184"/>
    </source>
</evidence>
<organism evidence="3">
    <name type="scientific">Pseudogymnoascus destructans</name>
    <dbReference type="NCBI Taxonomy" id="655981"/>
    <lineage>
        <taxon>Eukaryota</taxon>
        <taxon>Fungi</taxon>
        <taxon>Dikarya</taxon>
        <taxon>Ascomycota</taxon>
        <taxon>Pezizomycotina</taxon>
        <taxon>Leotiomycetes</taxon>
        <taxon>Thelebolales</taxon>
        <taxon>Thelebolaceae</taxon>
        <taxon>Pseudogymnoascus</taxon>
    </lineage>
</organism>
<dbReference type="PANTHER" id="PTHR12461">
    <property type="entry name" value="HYPOXIA-INDUCIBLE FACTOR 1 ALPHA INHIBITOR-RELATED"/>
    <property type="match status" value="1"/>
</dbReference>
<dbReference type="Proteomes" id="UP000077154">
    <property type="component" value="Unassembled WGS sequence"/>
</dbReference>
<dbReference type="OrthoDB" id="47172at2759"/>
<evidence type="ECO:0000256" key="1">
    <source>
        <dbReference type="SAM" id="MobiDB-lite"/>
    </source>
</evidence>
<dbReference type="SMART" id="SM00558">
    <property type="entry name" value="JmjC"/>
    <property type="match status" value="1"/>
</dbReference>
<feature type="compositionally biased region" description="Basic and acidic residues" evidence="1">
    <location>
        <begin position="186"/>
        <end position="195"/>
    </location>
</feature>
<dbReference type="EMBL" id="KV441389">
    <property type="protein sequence ID" value="OAF61693.1"/>
    <property type="molecule type" value="Genomic_DNA"/>
</dbReference>
<feature type="domain" description="JmjC" evidence="2">
    <location>
        <begin position="357"/>
        <end position="552"/>
    </location>
</feature>
<name>A0A177AK78_9PEZI</name>
<dbReference type="eggNOG" id="KOG2132">
    <property type="taxonomic scope" value="Eukaryota"/>
</dbReference>
<proteinExistence type="predicted"/>
<dbReference type="InterPro" id="IPR041667">
    <property type="entry name" value="Cupin_8"/>
</dbReference>
<dbReference type="Pfam" id="PF13621">
    <property type="entry name" value="Cupin_8"/>
    <property type="match status" value="1"/>
</dbReference>
<gene>
    <name evidence="3" type="ORF">VC83_01922</name>
</gene>
<dbReference type="InterPro" id="IPR003347">
    <property type="entry name" value="JmjC_dom"/>
</dbReference>
<dbReference type="PROSITE" id="PS51184">
    <property type="entry name" value="JMJC"/>
    <property type="match status" value="1"/>
</dbReference>